<proteinExistence type="predicted"/>
<dbReference type="EMBL" id="JACHEU010000001">
    <property type="protein sequence ID" value="MBB6012329.1"/>
    <property type="molecule type" value="Genomic_DNA"/>
</dbReference>
<keyword evidence="3" id="KW-1185">Reference proteome</keyword>
<reference evidence="2 3" key="1">
    <citation type="submission" date="2020-08" db="EMBL/GenBank/DDBJ databases">
        <title>Genomic Encyclopedia of Type Strains, Phase IV (KMG-IV): sequencing the most valuable type-strain genomes for metagenomic binning, comparative biology and taxonomic classification.</title>
        <authorList>
            <person name="Goeker M."/>
        </authorList>
    </citation>
    <scope>NUCLEOTIDE SEQUENCE [LARGE SCALE GENOMIC DNA]</scope>
    <source>
        <strain evidence="2 3">DSM 11099</strain>
    </source>
</reference>
<keyword evidence="1" id="KW-1133">Transmembrane helix</keyword>
<comment type="caution">
    <text evidence="2">The sequence shown here is derived from an EMBL/GenBank/DDBJ whole genome shotgun (WGS) entry which is preliminary data.</text>
</comment>
<keyword evidence="1" id="KW-0472">Membrane</keyword>
<dbReference type="AlphaFoldDB" id="A0A7W9S2U0"/>
<evidence type="ECO:0000256" key="1">
    <source>
        <dbReference type="SAM" id="Phobius"/>
    </source>
</evidence>
<sequence>MTETKPWYLSRTIWASAVAVLTGVAGAAGLPFDAADGTLITDTLLQGVSAVAGLIAIIGRLSAKDRIG</sequence>
<name>A0A7W9S2U0_9HYPH</name>
<accession>A0A7W9S2U0</accession>
<evidence type="ECO:0000313" key="2">
    <source>
        <dbReference type="EMBL" id="MBB6012329.1"/>
    </source>
</evidence>
<protein>
    <recommendedName>
        <fullName evidence="4">Holin</fullName>
    </recommendedName>
</protein>
<feature type="transmembrane region" description="Helical" evidence="1">
    <location>
        <begin position="12"/>
        <end position="32"/>
    </location>
</feature>
<keyword evidence="1" id="KW-0812">Transmembrane</keyword>
<dbReference type="Proteomes" id="UP000533306">
    <property type="component" value="Unassembled WGS sequence"/>
</dbReference>
<evidence type="ECO:0008006" key="4">
    <source>
        <dbReference type="Google" id="ProtNLM"/>
    </source>
</evidence>
<evidence type="ECO:0000313" key="3">
    <source>
        <dbReference type="Proteomes" id="UP000533306"/>
    </source>
</evidence>
<organism evidence="2 3">
    <name type="scientific">Aquamicrobium lusatiense</name>
    <dbReference type="NCBI Taxonomy" id="89772"/>
    <lineage>
        <taxon>Bacteria</taxon>
        <taxon>Pseudomonadati</taxon>
        <taxon>Pseudomonadota</taxon>
        <taxon>Alphaproteobacteria</taxon>
        <taxon>Hyphomicrobiales</taxon>
        <taxon>Phyllobacteriaceae</taxon>
        <taxon>Aquamicrobium</taxon>
    </lineage>
</organism>
<gene>
    <name evidence="2" type="ORF">HNR59_001674</name>
</gene>
<feature type="transmembrane region" description="Helical" evidence="1">
    <location>
        <begin position="44"/>
        <end position="63"/>
    </location>
</feature>
<dbReference type="RefSeq" id="WP_183828546.1">
    <property type="nucleotide sequence ID" value="NZ_JACHEU010000001.1"/>
</dbReference>